<dbReference type="InterPro" id="IPR004073">
    <property type="entry name" value="GPCR_3_vmron_rcpt_2"/>
</dbReference>
<comment type="similarity">
    <text evidence="2">Belongs to the G-protein coupled receptor 3 family.</text>
</comment>
<dbReference type="InterPro" id="IPR017978">
    <property type="entry name" value="GPCR_3_C"/>
</dbReference>
<dbReference type="PANTHER" id="PTHR24061">
    <property type="entry name" value="CALCIUM-SENSING RECEPTOR-RELATED"/>
    <property type="match status" value="1"/>
</dbReference>
<reference evidence="14" key="3">
    <citation type="submission" date="2025-09" db="UniProtKB">
        <authorList>
            <consortium name="Ensembl"/>
        </authorList>
    </citation>
    <scope>IDENTIFICATION</scope>
</reference>
<evidence type="ECO:0000256" key="3">
    <source>
        <dbReference type="ARBA" id="ARBA00022475"/>
    </source>
</evidence>
<evidence type="ECO:0000256" key="8">
    <source>
        <dbReference type="ARBA" id="ARBA00023136"/>
    </source>
</evidence>
<dbReference type="PRINTS" id="PR01535">
    <property type="entry name" value="VOMERONASL2R"/>
</dbReference>
<proteinExistence type="inferred from homology"/>
<accession>A0AAQ4PN17</accession>
<protein>
    <recommendedName>
        <fullName evidence="13">G-protein coupled receptors family 3 profile domain-containing protein</fullName>
    </recommendedName>
</protein>
<evidence type="ECO:0000256" key="1">
    <source>
        <dbReference type="ARBA" id="ARBA00004651"/>
    </source>
</evidence>
<feature type="transmembrane region" description="Helical" evidence="12">
    <location>
        <begin position="482"/>
        <end position="508"/>
    </location>
</feature>
<keyword evidence="5" id="KW-0732">Signal</keyword>
<dbReference type="Pfam" id="PF01094">
    <property type="entry name" value="ANF_receptor"/>
    <property type="match status" value="1"/>
</dbReference>
<evidence type="ECO:0000256" key="11">
    <source>
        <dbReference type="ARBA" id="ARBA00023224"/>
    </source>
</evidence>
<evidence type="ECO:0000256" key="9">
    <source>
        <dbReference type="ARBA" id="ARBA00023170"/>
    </source>
</evidence>
<keyword evidence="15" id="KW-1185">Reference proteome</keyword>
<dbReference type="Pfam" id="PF00003">
    <property type="entry name" value="7tm_3"/>
    <property type="match status" value="1"/>
</dbReference>
<reference evidence="14 15" key="1">
    <citation type="journal article" date="2021" name="G3 (Bethesda)">
        <title>Improved contiguity of the threespine stickleback genome using long-read sequencing.</title>
        <authorList>
            <person name="Nath S."/>
            <person name="Shaw D.E."/>
            <person name="White M.A."/>
        </authorList>
    </citation>
    <scope>NUCLEOTIDE SEQUENCE [LARGE SCALE GENOMIC DNA]</scope>
    <source>
        <strain evidence="14 15">Lake Benthic</strain>
    </source>
</reference>
<keyword evidence="3" id="KW-1003">Cell membrane</keyword>
<dbReference type="PROSITE" id="PS50259">
    <property type="entry name" value="G_PROTEIN_RECEP_F3_4"/>
    <property type="match status" value="1"/>
</dbReference>
<keyword evidence="9" id="KW-0675">Receptor</keyword>
<feature type="transmembrane region" description="Helical" evidence="12">
    <location>
        <begin position="709"/>
        <end position="732"/>
    </location>
</feature>
<dbReference type="FunFam" id="3.40.50.2300:FF:000016">
    <property type="entry name" value="Taste 1 receptor member 2"/>
    <property type="match status" value="1"/>
</dbReference>
<evidence type="ECO:0000313" key="15">
    <source>
        <dbReference type="Proteomes" id="UP000007635"/>
    </source>
</evidence>
<dbReference type="Gene3D" id="3.40.50.2300">
    <property type="match status" value="3"/>
</dbReference>
<dbReference type="PROSITE" id="PS00981">
    <property type="entry name" value="G_PROTEIN_RECEP_F3_3"/>
    <property type="match status" value="1"/>
</dbReference>
<keyword evidence="7" id="KW-0297">G-protein coupled receptor</keyword>
<dbReference type="GO" id="GO:0005886">
    <property type="term" value="C:plasma membrane"/>
    <property type="evidence" value="ECO:0007669"/>
    <property type="project" value="UniProtKB-SubCell"/>
</dbReference>
<organism evidence="14 15">
    <name type="scientific">Gasterosteus aculeatus aculeatus</name>
    <name type="common">three-spined stickleback</name>
    <dbReference type="NCBI Taxonomy" id="481459"/>
    <lineage>
        <taxon>Eukaryota</taxon>
        <taxon>Metazoa</taxon>
        <taxon>Chordata</taxon>
        <taxon>Craniata</taxon>
        <taxon>Vertebrata</taxon>
        <taxon>Euteleostomi</taxon>
        <taxon>Actinopterygii</taxon>
        <taxon>Neopterygii</taxon>
        <taxon>Teleostei</taxon>
        <taxon>Neoteleostei</taxon>
        <taxon>Acanthomorphata</taxon>
        <taxon>Eupercaria</taxon>
        <taxon>Perciformes</taxon>
        <taxon>Cottioidei</taxon>
        <taxon>Gasterosteales</taxon>
        <taxon>Gasterosteidae</taxon>
        <taxon>Gasterosteus</taxon>
    </lineage>
</organism>
<keyword evidence="10" id="KW-0325">Glycoprotein</keyword>
<dbReference type="CDD" id="cd15283">
    <property type="entry name" value="7tmC_V2R_pheromone"/>
    <property type="match status" value="1"/>
</dbReference>
<feature type="transmembrane region" description="Helical" evidence="12">
    <location>
        <begin position="553"/>
        <end position="577"/>
    </location>
</feature>
<evidence type="ECO:0000256" key="12">
    <source>
        <dbReference type="SAM" id="Phobius"/>
    </source>
</evidence>
<dbReference type="InterPro" id="IPR017979">
    <property type="entry name" value="GPCR_3_CS"/>
</dbReference>
<name>A0AAQ4PN17_GASAC</name>
<dbReference type="AlphaFoldDB" id="A0AAQ4PN17"/>
<evidence type="ECO:0000313" key="14">
    <source>
        <dbReference type="Ensembl" id="ENSGACP00000040200.1"/>
    </source>
</evidence>
<evidence type="ECO:0000256" key="5">
    <source>
        <dbReference type="ARBA" id="ARBA00022729"/>
    </source>
</evidence>
<dbReference type="PANTHER" id="PTHR24061:SF528">
    <property type="entry name" value="C-FAMILY ODORANT RECEPTOR OLFCD2-RELATED"/>
    <property type="match status" value="1"/>
</dbReference>
<feature type="transmembrane region" description="Helical" evidence="12">
    <location>
        <begin position="677"/>
        <end position="697"/>
    </location>
</feature>
<sequence>MDVSGHLIRPTEGIKTDARAEVGLCGEGMSLPRLLLLVLLIRRGALVCRLQGKAQPPEFTKAGDFVTGGIFTFRTGYRDIVPTFQTLPDRPTINLREFQFAQTMIFAIEEINQNPAILPNHTMGYKIYNSCGMSNIIRSALDLVNGQEEIIDERNCTNADNLSHFATCACLSNREVFPSFFRTIPSDLYQSRALAKLVKHFRWTWVGAISNKNEYGINGIAAFMKAAQEEGVCIEYYRAFEQTGPLHELAKVVESVKYSTSKVIVAFMSHREVDVLVTELFKQNITGLQWVGSDAWITEDALTSSEGNSLLVGSLGFTVSKAQIPGLEEHMRRLRPSQFPDSQFVRDLWEDTFDCVLNDTANTQRKPCDGFGSVQTVESYFTTVSELRFTNNVYKSVYAVSHALHNLVPVSVCSESCPPGKHKALQKRKHICCYDCVPCAEGEISNITDSMDCFKCPIDYWPNARRDVCILKEIEFLSYAELMGIVLTCICLIGAMVTTAIASVFFHFRETPIVRANNSELSFLLLFSLTLCFLCSLTFIGRPTQWSCMLRHTAFGITFVLCISCVLGKTLVVLMAFRATLPASNVMKWFGPAQQRLSVLCLTFIQVVICILWLTINPPFPYKNMNYYKEKIILECALGSPVGFWAVLGYIGFLAMLCFVLAFLARKLPDNFNEAKFITFSMLIFWAVWIAFIPAYVSSPGKFTVAVEIFAIISSSYGLLICIFIPKCYVILLRPEQNTKSHIMVRTKDIQY</sequence>
<dbReference type="InterPro" id="IPR000068">
    <property type="entry name" value="GPCR_3_Ca_sens_rcpt-rel"/>
</dbReference>
<comment type="subcellular location">
    <subcellularLocation>
        <location evidence="1">Cell membrane</location>
        <topology evidence="1">Multi-pass membrane protein</topology>
    </subcellularLocation>
</comment>
<dbReference type="SUPFAM" id="SSF53822">
    <property type="entry name" value="Periplasmic binding protein-like I"/>
    <property type="match status" value="1"/>
</dbReference>
<evidence type="ECO:0000256" key="4">
    <source>
        <dbReference type="ARBA" id="ARBA00022692"/>
    </source>
</evidence>
<dbReference type="GeneTree" id="ENSGT01050000244874"/>
<feature type="transmembrane region" description="Helical" evidence="12">
    <location>
        <begin position="597"/>
        <end position="616"/>
    </location>
</feature>
<dbReference type="FunFam" id="2.10.50.30:FF:000002">
    <property type="entry name" value="Vomeronasal 2 receptor, h1"/>
    <property type="match status" value="1"/>
</dbReference>
<keyword evidence="6 12" id="KW-1133">Transmembrane helix</keyword>
<dbReference type="InterPro" id="IPR000337">
    <property type="entry name" value="GPCR_3"/>
</dbReference>
<evidence type="ECO:0000256" key="10">
    <source>
        <dbReference type="ARBA" id="ARBA00023180"/>
    </source>
</evidence>
<dbReference type="PRINTS" id="PR00248">
    <property type="entry name" value="GPCRMGR"/>
</dbReference>
<evidence type="ECO:0000259" key="13">
    <source>
        <dbReference type="PROSITE" id="PS50259"/>
    </source>
</evidence>
<feature type="transmembrane region" description="Helical" evidence="12">
    <location>
        <begin position="520"/>
        <end position="541"/>
    </location>
</feature>
<evidence type="ECO:0000256" key="7">
    <source>
        <dbReference type="ARBA" id="ARBA00023040"/>
    </source>
</evidence>
<dbReference type="InterPro" id="IPR028082">
    <property type="entry name" value="Peripla_BP_I"/>
</dbReference>
<dbReference type="Ensembl" id="ENSGACT00000049983.1">
    <property type="protein sequence ID" value="ENSGACP00000040200.1"/>
    <property type="gene ID" value="ENSGACG00000033955.1"/>
</dbReference>
<reference evidence="14" key="2">
    <citation type="submission" date="2025-08" db="UniProtKB">
        <authorList>
            <consortium name="Ensembl"/>
        </authorList>
    </citation>
    <scope>IDENTIFICATION</scope>
</reference>
<keyword evidence="4 12" id="KW-0812">Transmembrane</keyword>
<feature type="domain" description="G-protein coupled receptors family 3 profile" evidence="13">
    <location>
        <begin position="483"/>
        <end position="747"/>
    </location>
</feature>
<dbReference type="InterPro" id="IPR001828">
    <property type="entry name" value="ANF_lig-bd_rcpt"/>
</dbReference>
<dbReference type="GO" id="GO:0004930">
    <property type="term" value="F:G protein-coupled receptor activity"/>
    <property type="evidence" value="ECO:0007669"/>
    <property type="project" value="UniProtKB-KW"/>
</dbReference>
<dbReference type="Proteomes" id="UP000007635">
    <property type="component" value="Chromosome I"/>
</dbReference>
<feature type="transmembrane region" description="Helical" evidence="12">
    <location>
        <begin position="644"/>
        <end position="665"/>
    </location>
</feature>
<evidence type="ECO:0000256" key="2">
    <source>
        <dbReference type="ARBA" id="ARBA00007242"/>
    </source>
</evidence>
<keyword evidence="11" id="KW-0807">Transducer</keyword>
<keyword evidence="8 12" id="KW-0472">Membrane</keyword>
<evidence type="ECO:0000256" key="6">
    <source>
        <dbReference type="ARBA" id="ARBA00022989"/>
    </source>
</evidence>